<dbReference type="Proteomes" id="UP000478546">
    <property type="component" value="Unassembled WGS sequence"/>
</dbReference>
<accession>A0A6B2GXG0</accession>
<keyword evidence="2" id="KW-1185">Reference proteome</keyword>
<evidence type="ECO:0000313" key="2">
    <source>
        <dbReference type="Proteomes" id="UP000478546"/>
    </source>
</evidence>
<dbReference type="EMBL" id="JAAEAA010000007">
    <property type="protein sequence ID" value="NDK55619.1"/>
    <property type="molecule type" value="Genomic_DNA"/>
</dbReference>
<protein>
    <submittedName>
        <fullName evidence="1">Uncharacterized protein</fullName>
    </submittedName>
</protein>
<comment type="caution">
    <text evidence="1">The sequence shown here is derived from an EMBL/GenBank/DDBJ whole genome shotgun (WGS) entry which is preliminary data.</text>
</comment>
<sequence>MKVEYLDQANENPEFYVSMTHQLDKYIYHLKYLHNQVAPQPIAPDQELFASEQSKLDQITALMQRIAESEKKRFKS</sequence>
<organism evidence="1 2">
    <name type="scientific">Pontibacter fetidus</name>
    <dbReference type="NCBI Taxonomy" id="2700082"/>
    <lineage>
        <taxon>Bacteria</taxon>
        <taxon>Pseudomonadati</taxon>
        <taxon>Bacteroidota</taxon>
        <taxon>Cytophagia</taxon>
        <taxon>Cytophagales</taxon>
        <taxon>Hymenobacteraceae</taxon>
        <taxon>Pontibacter</taxon>
    </lineage>
</organism>
<reference evidence="1 2" key="1">
    <citation type="submission" date="2020-01" db="EMBL/GenBank/DDBJ databases">
        <authorList>
            <person name="Kim M.K."/>
        </authorList>
    </citation>
    <scope>NUCLEOTIDE SEQUENCE [LARGE SCALE GENOMIC DNA]</scope>
    <source>
        <strain evidence="1 2">BT213</strain>
    </source>
</reference>
<name>A0A6B2GXG0_9BACT</name>
<gene>
    <name evidence="1" type="ORF">GWO68_06815</name>
</gene>
<dbReference type="RefSeq" id="WP_162345686.1">
    <property type="nucleotide sequence ID" value="NZ_JAAEAA010000007.1"/>
</dbReference>
<dbReference type="AlphaFoldDB" id="A0A6B2GXG0"/>
<evidence type="ECO:0000313" key="1">
    <source>
        <dbReference type="EMBL" id="NDK55619.1"/>
    </source>
</evidence>
<proteinExistence type="predicted"/>